<dbReference type="SMART" id="SM00744">
    <property type="entry name" value="RINGv"/>
    <property type="match status" value="1"/>
</dbReference>
<dbReference type="InterPro" id="IPR011016">
    <property type="entry name" value="Znf_RING-CH"/>
</dbReference>
<evidence type="ECO:0000256" key="8">
    <source>
        <dbReference type="ARBA" id="ARBA00022989"/>
    </source>
</evidence>
<keyword evidence="6" id="KW-0833">Ubl conjugation pathway</keyword>
<evidence type="ECO:0000256" key="7">
    <source>
        <dbReference type="ARBA" id="ARBA00022833"/>
    </source>
</evidence>
<keyword evidence="9 10" id="KW-0472">Membrane</keyword>
<gene>
    <name evidence="12" type="ORF">TcWFU_003792</name>
</gene>
<comment type="subcellular location">
    <subcellularLocation>
        <location evidence="1">Membrane</location>
        <topology evidence="1">Multi-pass membrane protein</topology>
    </subcellularLocation>
</comment>
<evidence type="ECO:0000259" key="11">
    <source>
        <dbReference type="PROSITE" id="PS51292"/>
    </source>
</evidence>
<evidence type="ECO:0000256" key="2">
    <source>
        <dbReference type="ARBA" id="ARBA00022679"/>
    </source>
</evidence>
<keyword evidence="7" id="KW-0862">Zinc</keyword>
<proteinExistence type="predicted"/>
<dbReference type="Proteomes" id="UP001651158">
    <property type="component" value="Unassembled WGS sequence"/>
</dbReference>
<evidence type="ECO:0000256" key="9">
    <source>
        <dbReference type="ARBA" id="ARBA00023136"/>
    </source>
</evidence>
<evidence type="ECO:0000256" key="6">
    <source>
        <dbReference type="ARBA" id="ARBA00022786"/>
    </source>
</evidence>
<feature type="domain" description="RING-CH-type" evidence="11">
    <location>
        <begin position="85"/>
        <end position="154"/>
    </location>
</feature>
<organism evidence="12 13">
    <name type="scientific">Taenia crassiceps</name>
    <dbReference type="NCBI Taxonomy" id="6207"/>
    <lineage>
        <taxon>Eukaryota</taxon>
        <taxon>Metazoa</taxon>
        <taxon>Spiralia</taxon>
        <taxon>Lophotrochozoa</taxon>
        <taxon>Platyhelminthes</taxon>
        <taxon>Cestoda</taxon>
        <taxon>Eucestoda</taxon>
        <taxon>Cyclophyllidea</taxon>
        <taxon>Taeniidae</taxon>
        <taxon>Taenia</taxon>
    </lineage>
</organism>
<name>A0ABR4Q071_9CEST</name>
<evidence type="ECO:0000313" key="12">
    <source>
        <dbReference type="EMBL" id="KAL5103052.1"/>
    </source>
</evidence>
<sequence>MKTKSLEKNEGNGRNHDMLVQHYAGDEQQEERMHSRDCDGTESVICIKEKQKPPTSIAVATASISLLLTSNRAVNNHCVGSTTSTCPNNFHFCRICREPDEFTSDMELDSREKLIAPCLCDGTLKYVHEKCIRHWIEVSQSRKCELCRFEYEMFTHTKPIKEWDRCLFFSGLLCNLIIFDTIIFLLIVQALWWCVFIVTDSEVYKHIPANLYSGSVPIIIMTAPFTTFCLTFGMFSTNYCRKLKNCWRRVNCVSVVSEPPKERIARLRLQRQSQRRI</sequence>
<feature type="transmembrane region" description="Helical" evidence="10">
    <location>
        <begin position="218"/>
        <end position="239"/>
    </location>
</feature>
<dbReference type="InterPro" id="IPR013083">
    <property type="entry name" value="Znf_RING/FYVE/PHD"/>
</dbReference>
<evidence type="ECO:0000256" key="5">
    <source>
        <dbReference type="ARBA" id="ARBA00022771"/>
    </source>
</evidence>
<keyword evidence="8 10" id="KW-1133">Transmembrane helix</keyword>
<evidence type="ECO:0000256" key="10">
    <source>
        <dbReference type="SAM" id="Phobius"/>
    </source>
</evidence>
<keyword evidence="5" id="KW-0863">Zinc-finger</keyword>
<evidence type="ECO:0000256" key="3">
    <source>
        <dbReference type="ARBA" id="ARBA00022692"/>
    </source>
</evidence>
<dbReference type="PROSITE" id="PS51292">
    <property type="entry name" value="ZF_RING_CH"/>
    <property type="match status" value="1"/>
</dbReference>
<keyword evidence="3 10" id="KW-0812">Transmembrane</keyword>
<evidence type="ECO:0000313" key="13">
    <source>
        <dbReference type="Proteomes" id="UP001651158"/>
    </source>
</evidence>
<dbReference type="SUPFAM" id="SSF57850">
    <property type="entry name" value="RING/U-box"/>
    <property type="match status" value="1"/>
</dbReference>
<protein>
    <submittedName>
        <fullName evidence="12">E3 ubiquitin-protein ligase MARCHF8</fullName>
    </submittedName>
</protein>
<comment type="caution">
    <text evidence="12">The sequence shown here is derived from an EMBL/GenBank/DDBJ whole genome shotgun (WGS) entry which is preliminary data.</text>
</comment>
<dbReference type="EMBL" id="JAKROA010000021">
    <property type="protein sequence ID" value="KAL5103052.1"/>
    <property type="molecule type" value="Genomic_DNA"/>
</dbReference>
<feature type="transmembrane region" description="Helical" evidence="10">
    <location>
        <begin position="166"/>
        <end position="198"/>
    </location>
</feature>
<evidence type="ECO:0000256" key="1">
    <source>
        <dbReference type="ARBA" id="ARBA00004141"/>
    </source>
</evidence>
<dbReference type="Pfam" id="PF12906">
    <property type="entry name" value="RINGv"/>
    <property type="match status" value="1"/>
</dbReference>
<keyword evidence="13" id="KW-1185">Reference proteome</keyword>
<reference evidence="12 13" key="1">
    <citation type="journal article" date="2022" name="Front. Cell. Infect. Microbiol.">
        <title>The Genomes of Two Strains of Taenia crassiceps the Animal Model for the Study of Human Cysticercosis.</title>
        <authorList>
            <person name="Bobes R.J."/>
            <person name="Estrada K."/>
            <person name="Rios-Valencia D.G."/>
            <person name="Calderon-Gallegos A."/>
            <person name="de la Torre P."/>
            <person name="Carrero J.C."/>
            <person name="Sanchez-Flores A."/>
            <person name="Laclette J.P."/>
        </authorList>
    </citation>
    <scope>NUCLEOTIDE SEQUENCE [LARGE SCALE GENOMIC DNA]</scope>
    <source>
        <strain evidence="12">WFUcys</strain>
    </source>
</reference>
<dbReference type="Gene3D" id="3.30.40.10">
    <property type="entry name" value="Zinc/RING finger domain, C3HC4 (zinc finger)"/>
    <property type="match status" value="1"/>
</dbReference>
<dbReference type="PANTHER" id="PTHR46065">
    <property type="entry name" value="E3 UBIQUITIN-PROTEIN LIGASE MARCH 2/3 FAMILY MEMBER"/>
    <property type="match status" value="1"/>
</dbReference>
<accession>A0ABR4Q071</accession>
<evidence type="ECO:0000256" key="4">
    <source>
        <dbReference type="ARBA" id="ARBA00022723"/>
    </source>
</evidence>
<keyword evidence="2" id="KW-0808">Transferase</keyword>
<keyword evidence="4" id="KW-0479">Metal-binding</keyword>
<dbReference type="PANTHER" id="PTHR46065:SF3">
    <property type="entry name" value="FI20425P1"/>
    <property type="match status" value="1"/>
</dbReference>